<gene>
    <name evidence="6" type="ORF">M0R45_013556</name>
</gene>
<evidence type="ECO:0000313" key="6">
    <source>
        <dbReference type="EMBL" id="KAK9936728.1"/>
    </source>
</evidence>
<dbReference type="PANTHER" id="PTHR31044:SF130">
    <property type="entry name" value="CARBOHYDRATE-BINDING X8 DOMAIN SUPERFAMILY PROTEIN"/>
    <property type="match status" value="1"/>
</dbReference>
<dbReference type="SMART" id="SM00768">
    <property type="entry name" value="X8"/>
    <property type="match status" value="1"/>
</dbReference>
<dbReference type="GO" id="GO:0098552">
    <property type="term" value="C:side of membrane"/>
    <property type="evidence" value="ECO:0007669"/>
    <property type="project" value="UniProtKB-KW"/>
</dbReference>
<name>A0AAW1XIV0_RUBAR</name>
<keyword evidence="2" id="KW-0472">Membrane</keyword>
<protein>
    <recommendedName>
        <fullName evidence="5">X8 domain-containing protein</fullName>
    </recommendedName>
</protein>
<evidence type="ECO:0000313" key="7">
    <source>
        <dbReference type="Proteomes" id="UP001457282"/>
    </source>
</evidence>
<keyword evidence="2" id="KW-0449">Lipoprotein</keyword>
<dbReference type="PANTHER" id="PTHR31044">
    <property type="entry name" value="BETA-1,3 GLUCANASE"/>
    <property type="match status" value="1"/>
</dbReference>
<proteinExistence type="predicted"/>
<dbReference type="GO" id="GO:0009506">
    <property type="term" value="C:plasmodesma"/>
    <property type="evidence" value="ECO:0007669"/>
    <property type="project" value="UniProtKB-ARBA"/>
</dbReference>
<evidence type="ECO:0000259" key="5">
    <source>
        <dbReference type="SMART" id="SM00768"/>
    </source>
</evidence>
<feature type="domain" description="X8" evidence="5">
    <location>
        <begin position="48"/>
        <end position="126"/>
    </location>
</feature>
<evidence type="ECO:0000256" key="1">
    <source>
        <dbReference type="ARBA" id="ARBA00004609"/>
    </source>
</evidence>
<dbReference type="Pfam" id="PF07983">
    <property type="entry name" value="X8"/>
    <property type="match status" value="1"/>
</dbReference>
<reference evidence="6 7" key="1">
    <citation type="journal article" date="2023" name="G3 (Bethesda)">
        <title>A chromosome-length genome assembly and annotation of blackberry (Rubus argutus, cv. 'Hillquist').</title>
        <authorList>
            <person name="Bruna T."/>
            <person name="Aryal R."/>
            <person name="Dudchenko O."/>
            <person name="Sargent D.J."/>
            <person name="Mead D."/>
            <person name="Buti M."/>
            <person name="Cavallini A."/>
            <person name="Hytonen T."/>
            <person name="Andres J."/>
            <person name="Pham M."/>
            <person name="Weisz D."/>
            <person name="Mascagni F."/>
            <person name="Usai G."/>
            <person name="Natali L."/>
            <person name="Bassil N."/>
            <person name="Fernandez G.E."/>
            <person name="Lomsadze A."/>
            <person name="Armour M."/>
            <person name="Olukolu B."/>
            <person name="Poorten T."/>
            <person name="Britton C."/>
            <person name="Davik J."/>
            <person name="Ashrafi H."/>
            <person name="Aiden E.L."/>
            <person name="Borodovsky M."/>
            <person name="Worthington M."/>
        </authorList>
    </citation>
    <scope>NUCLEOTIDE SEQUENCE [LARGE SCALE GENOMIC DNA]</scope>
    <source>
        <strain evidence="6">PI 553951</strain>
    </source>
</reference>
<organism evidence="6 7">
    <name type="scientific">Rubus argutus</name>
    <name type="common">Southern blackberry</name>
    <dbReference type="NCBI Taxonomy" id="59490"/>
    <lineage>
        <taxon>Eukaryota</taxon>
        <taxon>Viridiplantae</taxon>
        <taxon>Streptophyta</taxon>
        <taxon>Embryophyta</taxon>
        <taxon>Tracheophyta</taxon>
        <taxon>Spermatophyta</taxon>
        <taxon>Magnoliopsida</taxon>
        <taxon>eudicotyledons</taxon>
        <taxon>Gunneridae</taxon>
        <taxon>Pentapetalae</taxon>
        <taxon>rosids</taxon>
        <taxon>fabids</taxon>
        <taxon>Rosales</taxon>
        <taxon>Rosaceae</taxon>
        <taxon>Rosoideae</taxon>
        <taxon>Rosoideae incertae sedis</taxon>
        <taxon>Rubus</taxon>
    </lineage>
</organism>
<keyword evidence="7" id="KW-1185">Reference proteome</keyword>
<evidence type="ECO:0000256" key="3">
    <source>
        <dbReference type="ARBA" id="ARBA00022729"/>
    </source>
</evidence>
<sequence>MLTTRPRGGTTGTVTLVTWFISLTDPSYGNCTYEGGETAVDVASGCSKPLGSDDQLQANIDFCCGKVDCSIVKSGGACFDPKHCQESRLGCHESLLSEKGEADMSCDFNGTGNIVTNDPSYGDCKFKIK</sequence>
<comment type="subcellular location">
    <subcellularLocation>
        <location evidence="1">Cell membrane</location>
        <topology evidence="1">Lipid-anchor</topology>
        <topology evidence="1">GPI-anchor</topology>
    </subcellularLocation>
</comment>
<dbReference type="GO" id="GO:0005886">
    <property type="term" value="C:plasma membrane"/>
    <property type="evidence" value="ECO:0007669"/>
    <property type="project" value="UniProtKB-SubCell"/>
</dbReference>
<dbReference type="AlphaFoldDB" id="A0AAW1XIV0"/>
<dbReference type="EMBL" id="JBEDUW010000003">
    <property type="protein sequence ID" value="KAK9936728.1"/>
    <property type="molecule type" value="Genomic_DNA"/>
</dbReference>
<comment type="caution">
    <text evidence="6">The sequence shown here is derived from an EMBL/GenBank/DDBJ whole genome shotgun (WGS) entry which is preliminary data.</text>
</comment>
<keyword evidence="2" id="KW-0336">GPI-anchor</keyword>
<dbReference type="Proteomes" id="UP001457282">
    <property type="component" value="Unassembled WGS sequence"/>
</dbReference>
<evidence type="ECO:0000256" key="2">
    <source>
        <dbReference type="ARBA" id="ARBA00022622"/>
    </source>
</evidence>
<feature type="chain" id="PRO_5043833776" description="X8 domain-containing protein" evidence="4">
    <location>
        <begin position="30"/>
        <end position="129"/>
    </location>
</feature>
<evidence type="ECO:0000256" key="4">
    <source>
        <dbReference type="SAM" id="SignalP"/>
    </source>
</evidence>
<dbReference type="InterPro" id="IPR044788">
    <property type="entry name" value="X8_dom_prot"/>
</dbReference>
<keyword evidence="2" id="KW-0325">Glycoprotein</keyword>
<accession>A0AAW1XIV0</accession>
<keyword evidence="3 4" id="KW-0732">Signal</keyword>
<feature type="signal peptide" evidence="4">
    <location>
        <begin position="1"/>
        <end position="29"/>
    </location>
</feature>
<dbReference type="InterPro" id="IPR012946">
    <property type="entry name" value="X8"/>
</dbReference>